<comment type="caution">
    <text evidence="2">The sequence shown here is derived from an EMBL/GenBank/DDBJ whole genome shotgun (WGS) entry which is preliminary data.</text>
</comment>
<keyword evidence="1" id="KW-0812">Transmembrane</keyword>
<evidence type="ECO:0000313" key="2">
    <source>
        <dbReference type="EMBL" id="KAB2347880.1"/>
    </source>
</evidence>
<evidence type="ECO:0000313" key="3">
    <source>
        <dbReference type="Proteomes" id="UP000468735"/>
    </source>
</evidence>
<keyword evidence="3" id="KW-1185">Reference proteome</keyword>
<dbReference type="AlphaFoldDB" id="A0A6H9Z3F1"/>
<protein>
    <submittedName>
        <fullName evidence="2">Uncharacterized protein</fullName>
    </submittedName>
</protein>
<organism evidence="2 3">
    <name type="scientific">Actinomadura rudentiformis</name>
    <dbReference type="NCBI Taxonomy" id="359158"/>
    <lineage>
        <taxon>Bacteria</taxon>
        <taxon>Bacillati</taxon>
        <taxon>Actinomycetota</taxon>
        <taxon>Actinomycetes</taxon>
        <taxon>Streptosporangiales</taxon>
        <taxon>Thermomonosporaceae</taxon>
        <taxon>Actinomadura</taxon>
    </lineage>
</organism>
<sequence length="111" mass="12083">MGAEIVMATGNRLGDGVALWLGPPVLALALITFAYLIAFGLKRTNAAWRARRQGEKFETFNVPEQGPRSLEVGHEVGGGFYHYSPGIYSHSYSPEEAAAHEAEHKTELLPS</sequence>
<keyword evidence="1" id="KW-0472">Membrane</keyword>
<gene>
    <name evidence="2" type="ORF">F8566_18530</name>
</gene>
<name>A0A6H9Z3F1_9ACTN</name>
<dbReference type="Proteomes" id="UP000468735">
    <property type="component" value="Unassembled WGS sequence"/>
</dbReference>
<evidence type="ECO:0000256" key="1">
    <source>
        <dbReference type="SAM" id="Phobius"/>
    </source>
</evidence>
<keyword evidence="1" id="KW-1133">Transmembrane helix</keyword>
<accession>A0A6H9Z3F1</accession>
<reference evidence="2 3" key="1">
    <citation type="submission" date="2019-09" db="EMBL/GenBank/DDBJ databases">
        <title>Actinomadura physcomitrii sp. nov., a novel actinomycete isolated from moss [Physcomitrium sphaericum (Ludw) Fuernr].</title>
        <authorList>
            <person name="Zhuang X."/>
            <person name="Liu C."/>
        </authorList>
    </citation>
    <scope>NUCLEOTIDE SEQUENCE [LARGE SCALE GENOMIC DNA]</scope>
    <source>
        <strain evidence="2 3">HMC1</strain>
    </source>
</reference>
<dbReference type="OrthoDB" id="3481021at2"/>
<dbReference type="RefSeq" id="WP_151561503.1">
    <property type="nucleotide sequence ID" value="NZ_WBMT01000008.1"/>
</dbReference>
<feature type="transmembrane region" description="Helical" evidence="1">
    <location>
        <begin position="20"/>
        <end position="41"/>
    </location>
</feature>
<dbReference type="EMBL" id="WBMT01000008">
    <property type="protein sequence ID" value="KAB2347880.1"/>
    <property type="molecule type" value="Genomic_DNA"/>
</dbReference>
<proteinExistence type="predicted"/>